<evidence type="ECO:0000313" key="8">
    <source>
        <dbReference type="Proteomes" id="UP001229346"/>
    </source>
</evidence>
<dbReference type="InterPro" id="IPR001818">
    <property type="entry name" value="Pept_M10_metallopeptidase"/>
</dbReference>
<feature type="signal peptide" evidence="5">
    <location>
        <begin position="1"/>
        <end position="29"/>
    </location>
</feature>
<keyword evidence="3" id="KW-0378">Hydrolase</keyword>
<organism evidence="7 8">
    <name type="scientific">Paenibacillus harenae</name>
    <dbReference type="NCBI Taxonomy" id="306543"/>
    <lineage>
        <taxon>Bacteria</taxon>
        <taxon>Bacillati</taxon>
        <taxon>Bacillota</taxon>
        <taxon>Bacilli</taxon>
        <taxon>Bacillales</taxon>
        <taxon>Paenibacillaceae</taxon>
        <taxon>Paenibacillus</taxon>
    </lineage>
</organism>
<dbReference type="SUPFAM" id="SSF55486">
    <property type="entry name" value="Metalloproteases ('zincins'), catalytic domain"/>
    <property type="match status" value="1"/>
</dbReference>
<evidence type="ECO:0000256" key="1">
    <source>
        <dbReference type="ARBA" id="ARBA00022670"/>
    </source>
</evidence>
<keyword evidence="8" id="KW-1185">Reference proteome</keyword>
<keyword evidence="4" id="KW-0862">Zinc</keyword>
<dbReference type="Pfam" id="PF00413">
    <property type="entry name" value="Peptidase_M10"/>
    <property type="match status" value="1"/>
</dbReference>
<keyword evidence="1" id="KW-0645">Protease</keyword>
<evidence type="ECO:0000256" key="5">
    <source>
        <dbReference type="SAM" id="SignalP"/>
    </source>
</evidence>
<evidence type="ECO:0000313" key="7">
    <source>
        <dbReference type="EMBL" id="MDQ0114336.1"/>
    </source>
</evidence>
<evidence type="ECO:0000256" key="4">
    <source>
        <dbReference type="ARBA" id="ARBA00022833"/>
    </source>
</evidence>
<evidence type="ECO:0000259" key="6">
    <source>
        <dbReference type="Pfam" id="PF00413"/>
    </source>
</evidence>
<proteinExistence type="predicted"/>
<keyword evidence="5" id="KW-0732">Signal</keyword>
<gene>
    <name evidence="7" type="ORF">J2T15_003791</name>
</gene>
<sequence>MSRKIVSRMTIFTTCLIVGTISFTVSSNATTFSFEWHAVDSGHVTVKANQGNLGTAYYGANFQAGLKKWNDSAADITIWSSGSVESDIDLYSVSGTTWTNNGWGSGEAWAQPWSETTACATTPVFTDPDDNCAGDIVDYGAVYTNNSNTSTSTTRKQAVIAHEIGHIIGLDHTAFITAKDNSIMTSNLKGGYEVTDYDVSELNGKY</sequence>
<keyword evidence="2" id="KW-0479">Metal-binding</keyword>
<feature type="chain" id="PRO_5046666539" description="Peptidase M10 metallopeptidase domain-containing protein" evidence="5">
    <location>
        <begin position="30"/>
        <end position="206"/>
    </location>
</feature>
<dbReference type="Gene3D" id="3.40.390.10">
    <property type="entry name" value="Collagenase (Catalytic Domain)"/>
    <property type="match status" value="1"/>
</dbReference>
<dbReference type="InterPro" id="IPR024079">
    <property type="entry name" value="MetalloPept_cat_dom_sf"/>
</dbReference>
<dbReference type="RefSeq" id="WP_307205660.1">
    <property type="nucleotide sequence ID" value="NZ_JAUSSU010000007.1"/>
</dbReference>
<evidence type="ECO:0000256" key="2">
    <source>
        <dbReference type="ARBA" id="ARBA00022723"/>
    </source>
</evidence>
<evidence type="ECO:0000256" key="3">
    <source>
        <dbReference type="ARBA" id="ARBA00022801"/>
    </source>
</evidence>
<dbReference type="EMBL" id="JAUSSU010000007">
    <property type="protein sequence ID" value="MDQ0114336.1"/>
    <property type="molecule type" value="Genomic_DNA"/>
</dbReference>
<dbReference type="Proteomes" id="UP001229346">
    <property type="component" value="Unassembled WGS sequence"/>
</dbReference>
<reference evidence="7 8" key="1">
    <citation type="submission" date="2023-07" db="EMBL/GenBank/DDBJ databases">
        <title>Sorghum-associated microbial communities from plants grown in Nebraska, USA.</title>
        <authorList>
            <person name="Schachtman D."/>
        </authorList>
    </citation>
    <scope>NUCLEOTIDE SEQUENCE [LARGE SCALE GENOMIC DNA]</scope>
    <source>
        <strain evidence="7 8">CC482</strain>
    </source>
</reference>
<protein>
    <recommendedName>
        <fullName evidence="6">Peptidase M10 metallopeptidase domain-containing protein</fullName>
    </recommendedName>
</protein>
<feature type="domain" description="Peptidase M10 metallopeptidase" evidence="6">
    <location>
        <begin position="139"/>
        <end position="196"/>
    </location>
</feature>
<accession>A0ABT9U3W1</accession>
<comment type="caution">
    <text evidence="7">The sequence shown here is derived from an EMBL/GenBank/DDBJ whole genome shotgun (WGS) entry which is preliminary data.</text>
</comment>
<name>A0ABT9U3W1_PAEHA</name>